<evidence type="ECO:0000256" key="1">
    <source>
        <dbReference type="ARBA" id="ARBA00023186"/>
    </source>
</evidence>
<feature type="domain" description="J" evidence="2">
    <location>
        <begin position="21"/>
        <end position="83"/>
    </location>
</feature>
<proteinExistence type="predicted"/>
<dbReference type="PROSITE" id="PS50076">
    <property type="entry name" value="DNAJ_2"/>
    <property type="match status" value="1"/>
</dbReference>
<gene>
    <name evidence="3" type="ORF">PPRIM_AZ9-3.1.T1190021</name>
</gene>
<evidence type="ECO:0000313" key="4">
    <source>
        <dbReference type="Proteomes" id="UP000688137"/>
    </source>
</evidence>
<dbReference type="Proteomes" id="UP000688137">
    <property type="component" value="Unassembled WGS sequence"/>
</dbReference>
<protein>
    <recommendedName>
        <fullName evidence="2">J domain-containing protein</fullName>
    </recommendedName>
</protein>
<name>A0A8S1PI69_PARPR</name>
<keyword evidence="1" id="KW-0143">Chaperone</keyword>
<dbReference type="PANTHER" id="PTHR44145:SF3">
    <property type="entry name" value="DNAJ HOMOLOG SUBFAMILY A MEMBER 3, MITOCHONDRIAL"/>
    <property type="match status" value="1"/>
</dbReference>
<accession>A0A8S1PI69</accession>
<dbReference type="EMBL" id="CAJJDM010000122">
    <property type="protein sequence ID" value="CAD8102669.1"/>
    <property type="molecule type" value="Genomic_DNA"/>
</dbReference>
<comment type="caution">
    <text evidence="3">The sequence shown here is derived from an EMBL/GenBank/DDBJ whole genome shotgun (WGS) entry which is preliminary data.</text>
</comment>
<evidence type="ECO:0000259" key="2">
    <source>
        <dbReference type="PROSITE" id="PS50076"/>
    </source>
</evidence>
<dbReference type="InterPro" id="IPR001623">
    <property type="entry name" value="DnaJ_domain"/>
</dbReference>
<dbReference type="PANTHER" id="PTHR44145">
    <property type="entry name" value="DNAJ HOMOLOG SUBFAMILY A MEMBER 3, MITOCHONDRIAL"/>
    <property type="match status" value="1"/>
</dbReference>
<dbReference type="SMART" id="SM00271">
    <property type="entry name" value="DnaJ"/>
    <property type="match status" value="1"/>
</dbReference>
<sequence>MFYKTLKAFSRVSSKIDYTKDYYKILKLPSTADQSQIRIHYYQLAKKYHPESQTANSDKYSNVQEAFRILSDLEYKQKYDQKRVNQADSNLQADQQEKNDNNKQIGISHGIQQQLFEKNDDIWKLKITVKQGQIEHNYYFSETELKEKSINCTEFEKVTSDLITNLKLNQSSIEEYQNSSFSSTSILKKVAEIGFLILSILIARKK</sequence>
<organism evidence="3 4">
    <name type="scientific">Paramecium primaurelia</name>
    <dbReference type="NCBI Taxonomy" id="5886"/>
    <lineage>
        <taxon>Eukaryota</taxon>
        <taxon>Sar</taxon>
        <taxon>Alveolata</taxon>
        <taxon>Ciliophora</taxon>
        <taxon>Intramacronucleata</taxon>
        <taxon>Oligohymenophorea</taxon>
        <taxon>Peniculida</taxon>
        <taxon>Parameciidae</taxon>
        <taxon>Paramecium</taxon>
    </lineage>
</organism>
<dbReference type="OMA" id="QIRIHYY"/>
<dbReference type="InterPro" id="IPR051938">
    <property type="entry name" value="Apopto_cytoskel_mod"/>
</dbReference>
<reference evidence="3" key="1">
    <citation type="submission" date="2021-01" db="EMBL/GenBank/DDBJ databases">
        <authorList>
            <consortium name="Genoscope - CEA"/>
            <person name="William W."/>
        </authorList>
    </citation>
    <scope>NUCLEOTIDE SEQUENCE</scope>
</reference>
<dbReference type="Pfam" id="PF00226">
    <property type="entry name" value="DnaJ"/>
    <property type="match status" value="1"/>
</dbReference>
<dbReference type="AlphaFoldDB" id="A0A8S1PI69"/>
<evidence type="ECO:0000313" key="3">
    <source>
        <dbReference type="EMBL" id="CAD8102669.1"/>
    </source>
</evidence>
<dbReference type="CDD" id="cd06257">
    <property type="entry name" value="DnaJ"/>
    <property type="match status" value="1"/>
</dbReference>
<keyword evidence="4" id="KW-1185">Reference proteome</keyword>